<dbReference type="Proteomes" id="UP000265703">
    <property type="component" value="Unassembled WGS sequence"/>
</dbReference>
<comment type="caution">
    <text evidence="1">The sequence shown here is derived from an EMBL/GenBank/DDBJ whole genome shotgun (WGS) entry which is preliminary data.</text>
</comment>
<protein>
    <recommendedName>
        <fullName evidence="3">F-box domain-containing protein</fullName>
    </recommendedName>
</protein>
<gene>
    <name evidence="1" type="ORF">C1645_822105</name>
</gene>
<evidence type="ECO:0008006" key="3">
    <source>
        <dbReference type="Google" id="ProtNLM"/>
    </source>
</evidence>
<dbReference type="EMBL" id="QKYT01000153">
    <property type="protein sequence ID" value="RIA91404.1"/>
    <property type="molecule type" value="Genomic_DNA"/>
</dbReference>
<proteinExistence type="predicted"/>
<evidence type="ECO:0000313" key="2">
    <source>
        <dbReference type="Proteomes" id="UP000265703"/>
    </source>
</evidence>
<keyword evidence="2" id="KW-1185">Reference proteome</keyword>
<sequence>MIPKLSTNILSLLFEELEEEISTLYSCILVNRDWCQEAIRFLWKNPWKSFIDKYKDKRYKILFECFLMMMSKESKEFLDSNGIKIENLISTKKNYSLQTTLFNYTSFCKVINLNIINNMINYNINNIKDKNLKFEFSIKDHYQKYLINQEILKLLISNTSKLSILILSCEFPQPIATFPNSFISLSQLNELHCYGPINEVIFYGLSQLCRNIEKLVIEGYDQKKNRKNRGLRLLIEQQTNLKRVKFSNYYDDYRYISQISYSELGKALAAKSSSIIELDFDYFNPILLRFLNKFQDNLTIFKFNISCKIIELSTIKEYEEYLKDISFTNLQQLVIYYYCCHFEIIQKVIEKTNRGIKKINIGIYDKCNEDEKDDKLIPIITKHCPKLELLSALVDNLDEIKELIMECQNLRGLVIRTNELKDIEFFKVLYNDSTNKFRKLQLSNGWTISERALNELFENWKQQKRNSLDFYIPFHIYEDKYENIFKKYQELGVIRNFYKFTDEDANFLDSWG</sequence>
<dbReference type="AlphaFoldDB" id="A0A397T8U9"/>
<accession>A0A397T8U9</accession>
<dbReference type="OrthoDB" id="550575at2759"/>
<reference evidence="1 2" key="1">
    <citation type="submission" date="2018-06" db="EMBL/GenBank/DDBJ databases">
        <title>Comparative genomics reveals the genomic features of Rhizophagus irregularis, R. cerebriforme, R. diaphanum and Gigaspora rosea, and their symbiotic lifestyle signature.</title>
        <authorList>
            <person name="Morin E."/>
            <person name="San Clemente H."/>
            <person name="Chen E.C.H."/>
            <person name="De La Providencia I."/>
            <person name="Hainaut M."/>
            <person name="Kuo A."/>
            <person name="Kohler A."/>
            <person name="Murat C."/>
            <person name="Tang N."/>
            <person name="Roy S."/>
            <person name="Loubradou J."/>
            <person name="Henrissat B."/>
            <person name="Grigoriev I.V."/>
            <person name="Corradi N."/>
            <person name="Roux C."/>
            <person name="Martin F.M."/>
        </authorList>
    </citation>
    <scope>NUCLEOTIDE SEQUENCE [LARGE SCALE GENOMIC DNA]</scope>
    <source>
        <strain evidence="1 2">DAOM 227022</strain>
    </source>
</reference>
<dbReference type="SUPFAM" id="SSF52047">
    <property type="entry name" value="RNI-like"/>
    <property type="match status" value="1"/>
</dbReference>
<organism evidence="1 2">
    <name type="scientific">Glomus cerebriforme</name>
    <dbReference type="NCBI Taxonomy" id="658196"/>
    <lineage>
        <taxon>Eukaryota</taxon>
        <taxon>Fungi</taxon>
        <taxon>Fungi incertae sedis</taxon>
        <taxon>Mucoromycota</taxon>
        <taxon>Glomeromycotina</taxon>
        <taxon>Glomeromycetes</taxon>
        <taxon>Glomerales</taxon>
        <taxon>Glomeraceae</taxon>
        <taxon>Glomus</taxon>
    </lineage>
</organism>
<name>A0A397T8U9_9GLOM</name>
<evidence type="ECO:0000313" key="1">
    <source>
        <dbReference type="EMBL" id="RIA91404.1"/>
    </source>
</evidence>